<keyword evidence="1" id="KW-0812">Transmembrane</keyword>
<keyword evidence="1" id="KW-0472">Membrane</keyword>
<feature type="transmembrane region" description="Helical" evidence="1">
    <location>
        <begin position="74"/>
        <end position="99"/>
    </location>
</feature>
<comment type="caution">
    <text evidence="2">The sequence shown here is derived from an EMBL/GenBank/DDBJ whole genome shotgun (WGS) entry which is preliminary data.</text>
</comment>
<proteinExistence type="predicted"/>
<keyword evidence="1" id="KW-1133">Transmembrane helix</keyword>
<organism evidence="2 3">
    <name type="scientific">Microbulbifer halophilus</name>
    <dbReference type="NCBI Taxonomy" id="453963"/>
    <lineage>
        <taxon>Bacteria</taxon>
        <taxon>Pseudomonadati</taxon>
        <taxon>Pseudomonadota</taxon>
        <taxon>Gammaproteobacteria</taxon>
        <taxon>Cellvibrionales</taxon>
        <taxon>Microbulbiferaceae</taxon>
        <taxon>Microbulbifer</taxon>
    </lineage>
</organism>
<accession>A0ABW5EGH9</accession>
<name>A0ABW5EGH9_9GAMM</name>
<dbReference type="RefSeq" id="WP_265723436.1">
    <property type="nucleotide sequence ID" value="NZ_JAPIVK010000050.1"/>
</dbReference>
<gene>
    <name evidence="2" type="ORF">ACFSKX_18105</name>
</gene>
<protein>
    <submittedName>
        <fullName evidence="2">Uncharacterized protein</fullName>
    </submittedName>
</protein>
<keyword evidence="3" id="KW-1185">Reference proteome</keyword>
<dbReference type="EMBL" id="JBHUJD010000036">
    <property type="protein sequence ID" value="MFD2312337.1"/>
    <property type="molecule type" value="Genomic_DNA"/>
</dbReference>
<evidence type="ECO:0000313" key="2">
    <source>
        <dbReference type="EMBL" id="MFD2312337.1"/>
    </source>
</evidence>
<evidence type="ECO:0000313" key="3">
    <source>
        <dbReference type="Proteomes" id="UP001597425"/>
    </source>
</evidence>
<dbReference type="Proteomes" id="UP001597425">
    <property type="component" value="Unassembled WGS sequence"/>
</dbReference>
<sequence length="101" mass="11294">MKRVIVAVLFIGSIFLYTTYSIEKLTFSNFFGWLAFSVATGAMAYFAVFSPYGSRSHTTVFGRRQKYRHPVPEIPGKIAAKILGLVVVCCAVSFSFYVYGK</sequence>
<reference evidence="3" key="1">
    <citation type="journal article" date="2019" name="Int. J. Syst. Evol. Microbiol.">
        <title>The Global Catalogue of Microorganisms (GCM) 10K type strain sequencing project: providing services to taxonomists for standard genome sequencing and annotation.</title>
        <authorList>
            <consortium name="The Broad Institute Genomics Platform"/>
            <consortium name="The Broad Institute Genome Sequencing Center for Infectious Disease"/>
            <person name="Wu L."/>
            <person name="Ma J."/>
        </authorList>
    </citation>
    <scope>NUCLEOTIDE SEQUENCE [LARGE SCALE GENOMIC DNA]</scope>
    <source>
        <strain evidence="3">KCTC 12848</strain>
    </source>
</reference>
<feature type="transmembrane region" description="Helical" evidence="1">
    <location>
        <begin position="31"/>
        <end position="53"/>
    </location>
</feature>
<evidence type="ECO:0000256" key="1">
    <source>
        <dbReference type="SAM" id="Phobius"/>
    </source>
</evidence>